<dbReference type="EMBL" id="MLGG01000005">
    <property type="protein sequence ID" value="KAK1465223.1"/>
    <property type="molecule type" value="Genomic_DNA"/>
</dbReference>
<evidence type="ECO:0000256" key="1">
    <source>
        <dbReference type="SAM" id="MobiDB-lite"/>
    </source>
</evidence>
<name>A0AAI9XYX8_9PEZI</name>
<reference evidence="2 3" key="1">
    <citation type="submission" date="2016-10" db="EMBL/GenBank/DDBJ databases">
        <title>The genome sequence of Colletotrichum fioriniae PJ7.</title>
        <authorList>
            <person name="Baroncelli R."/>
        </authorList>
    </citation>
    <scope>NUCLEOTIDE SEQUENCE [LARGE SCALE GENOMIC DNA]</scope>
    <source>
        <strain evidence="2">Col 31</strain>
    </source>
</reference>
<evidence type="ECO:0000313" key="3">
    <source>
        <dbReference type="Proteomes" id="UP001239795"/>
    </source>
</evidence>
<proteinExistence type="predicted"/>
<accession>A0AAI9XYX8</accession>
<gene>
    <name evidence="2" type="ORF">CMEL01_12578</name>
</gene>
<evidence type="ECO:0000313" key="2">
    <source>
        <dbReference type="EMBL" id="KAK1465223.1"/>
    </source>
</evidence>
<dbReference type="AlphaFoldDB" id="A0AAI9XYX8"/>
<comment type="caution">
    <text evidence="2">The sequence shown here is derived from an EMBL/GenBank/DDBJ whole genome shotgun (WGS) entry which is preliminary data.</text>
</comment>
<keyword evidence="3" id="KW-1185">Reference proteome</keyword>
<organism evidence="2 3">
    <name type="scientific">Colletotrichum melonis</name>
    <dbReference type="NCBI Taxonomy" id="1209925"/>
    <lineage>
        <taxon>Eukaryota</taxon>
        <taxon>Fungi</taxon>
        <taxon>Dikarya</taxon>
        <taxon>Ascomycota</taxon>
        <taxon>Pezizomycotina</taxon>
        <taxon>Sordariomycetes</taxon>
        <taxon>Hypocreomycetidae</taxon>
        <taxon>Glomerellales</taxon>
        <taxon>Glomerellaceae</taxon>
        <taxon>Colletotrichum</taxon>
        <taxon>Colletotrichum acutatum species complex</taxon>
    </lineage>
</organism>
<protein>
    <submittedName>
        <fullName evidence="2">Uncharacterized protein</fullName>
    </submittedName>
</protein>
<feature type="region of interest" description="Disordered" evidence="1">
    <location>
        <begin position="1"/>
        <end position="20"/>
    </location>
</feature>
<dbReference type="Proteomes" id="UP001239795">
    <property type="component" value="Unassembled WGS sequence"/>
</dbReference>
<sequence>MSREVGQGEAGCNRQGPGRGGCYPDCRCLVSGLSECLGATGKTRRMGMCTDMREAVRR</sequence>